<protein>
    <recommendedName>
        <fullName evidence="6">TMEM205-like domain-containing protein</fullName>
    </recommendedName>
</protein>
<keyword evidence="4 5" id="KW-0472">Membrane</keyword>
<evidence type="ECO:0000313" key="7">
    <source>
        <dbReference type="EMBL" id="ADW71268.1"/>
    </source>
</evidence>
<evidence type="ECO:0000256" key="5">
    <source>
        <dbReference type="SAM" id="Phobius"/>
    </source>
</evidence>
<geneLocation type="plasmid" evidence="7 8">
    <name>pACIX903</name>
</geneLocation>
<keyword evidence="7" id="KW-0614">Plasmid</keyword>
<evidence type="ECO:0000256" key="1">
    <source>
        <dbReference type="ARBA" id="ARBA00004370"/>
    </source>
</evidence>
<evidence type="ECO:0000256" key="3">
    <source>
        <dbReference type="ARBA" id="ARBA00022989"/>
    </source>
</evidence>
<feature type="domain" description="TMEM205-like" evidence="6">
    <location>
        <begin position="19"/>
        <end position="98"/>
    </location>
</feature>
<evidence type="ECO:0000313" key="8">
    <source>
        <dbReference type="Proteomes" id="UP000000343"/>
    </source>
</evidence>
<gene>
    <name evidence="7" type="ordered locus">AciX9_4309</name>
</gene>
<feature type="transmembrane region" description="Helical" evidence="5">
    <location>
        <begin position="37"/>
        <end position="65"/>
    </location>
</feature>
<evidence type="ECO:0000256" key="4">
    <source>
        <dbReference type="ARBA" id="ARBA00023136"/>
    </source>
</evidence>
<dbReference type="Proteomes" id="UP000000343">
    <property type="component" value="Plasmid pACIX903"/>
</dbReference>
<dbReference type="RefSeq" id="WP_013572987.1">
    <property type="nucleotide sequence ID" value="NC_015058.1"/>
</dbReference>
<feature type="transmembrane region" description="Helical" evidence="5">
    <location>
        <begin position="77"/>
        <end position="96"/>
    </location>
</feature>
<dbReference type="EMBL" id="CP002483">
    <property type="protein sequence ID" value="ADW71268.1"/>
    <property type="molecule type" value="Genomic_DNA"/>
</dbReference>
<proteinExistence type="predicted"/>
<dbReference type="HOGENOM" id="CLU_1765457_0_0_0"/>
<keyword evidence="8" id="KW-1185">Reference proteome</keyword>
<reference evidence="8" key="1">
    <citation type="submission" date="2011-01" db="EMBL/GenBank/DDBJ databases">
        <title>Complete sequence of plasmid3 of Acidobacterium sp. MP5ACTX9.</title>
        <authorList>
            <consortium name="US DOE Joint Genome Institute"/>
            <person name="Lucas S."/>
            <person name="Copeland A."/>
            <person name="Lapidus A."/>
            <person name="Cheng J.-F."/>
            <person name="Goodwin L."/>
            <person name="Pitluck S."/>
            <person name="Teshima H."/>
            <person name="Detter J.C."/>
            <person name="Han C."/>
            <person name="Tapia R."/>
            <person name="Land M."/>
            <person name="Hauser L."/>
            <person name="Kyrpides N."/>
            <person name="Ivanova N."/>
            <person name="Ovchinnikova G."/>
            <person name="Pagani I."/>
            <person name="Rawat S.R."/>
            <person name="Mannisto M."/>
            <person name="Haggblom M.M."/>
            <person name="Woyke T."/>
        </authorList>
    </citation>
    <scope>NUCLEOTIDE SEQUENCE [LARGE SCALE GENOMIC DNA]</scope>
    <source>
        <strain evidence="8">MP5ACTX9</strain>
        <plasmid evidence="8">Plasmid pACIX903</plasmid>
    </source>
</reference>
<keyword evidence="3 5" id="KW-1133">Transmembrane helix</keyword>
<dbReference type="InterPro" id="IPR025423">
    <property type="entry name" value="TMEM205-like"/>
</dbReference>
<dbReference type="Pfam" id="PF13664">
    <property type="entry name" value="DUF4149"/>
    <property type="match status" value="1"/>
</dbReference>
<dbReference type="AlphaFoldDB" id="E8X734"/>
<sequence>MQIHIFVGALSFCIFSLGLFLGAGVRPLLMPAMKSDPALIGPIVTGMFSRYNVLALALSGVSLILELMSSSSRTERFILIGLTLLLALKVAFDSVIKRREGAAQIRGRGEEGMQLDLLHQIVEKATLVIIVLSLGSFILSLLQVGEP</sequence>
<evidence type="ECO:0000259" key="6">
    <source>
        <dbReference type="Pfam" id="PF13664"/>
    </source>
</evidence>
<evidence type="ECO:0000256" key="2">
    <source>
        <dbReference type="ARBA" id="ARBA00022692"/>
    </source>
</evidence>
<organism evidence="8">
    <name type="scientific">Granulicella tundricola (strain ATCC BAA-1859 / DSM 23138 / MP5ACTX9)</name>
    <dbReference type="NCBI Taxonomy" id="1198114"/>
    <lineage>
        <taxon>Bacteria</taxon>
        <taxon>Pseudomonadati</taxon>
        <taxon>Acidobacteriota</taxon>
        <taxon>Terriglobia</taxon>
        <taxon>Terriglobales</taxon>
        <taxon>Acidobacteriaceae</taxon>
        <taxon>Granulicella</taxon>
    </lineage>
</organism>
<comment type="subcellular location">
    <subcellularLocation>
        <location evidence="1">Membrane</location>
    </subcellularLocation>
</comment>
<feature type="transmembrane region" description="Helical" evidence="5">
    <location>
        <begin position="125"/>
        <end position="144"/>
    </location>
</feature>
<name>E8X734_GRATM</name>
<dbReference type="KEGG" id="acm:AciX9_4309"/>
<accession>E8X734</accession>
<dbReference type="GO" id="GO:0016020">
    <property type="term" value="C:membrane"/>
    <property type="evidence" value="ECO:0007669"/>
    <property type="project" value="UniProtKB-SubCell"/>
</dbReference>
<keyword evidence="2 5" id="KW-0812">Transmembrane</keyword>
<feature type="transmembrane region" description="Helical" evidence="5">
    <location>
        <begin position="6"/>
        <end position="25"/>
    </location>
</feature>